<feature type="transmembrane region" description="Helical" evidence="1">
    <location>
        <begin position="206"/>
        <end position="224"/>
    </location>
</feature>
<proteinExistence type="predicted"/>
<evidence type="ECO:0000259" key="2">
    <source>
        <dbReference type="Pfam" id="PF13386"/>
    </source>
</evidence>
<dbReference type="EMBL" id="QDKL01000003">
    <property type="protein sequence ID" value="RZF20903.1"/>
    <property type="molecule type" value="Genomic_DNA"/>
</dbReference>
<protein>
    <submittedName>
        <fullName evidence="3">Sulfite exporter TauE/SafE family protein</fullName>
    </submittedName>
</protein>
<name>A0ABY0ID75_9BACT</name>
<evidence type="ECO:0000313" key="3">
    <source>
        <dbReference type="EMBL" id="RZF20903.1"/>
    </source>
</evidence>
<evidence type="ECO:0000313" key="4">
    <source>
        <dbReference type="Proteomes" id="UP000443582"/>
    </source>
</evidence>
<organism evidence="3 4">
    <name type="scientific">Halobacteriovorax vibrionivorans</name>
    <dbReference type="NCBI Taxonomy" id="2152716"/>
    <lineage>
        <taxon>Bacteria</taxon>
        <taxon>Pseudomonadati</taxon>
        <taxon>Bdellovibrionota</taxon>
        <taxon>Bacteriovoracia</taxon>
        <taxon>Bacteriovoracales</taxon>
        <taxon>Halobacteriovoraceae</taxon>
        <taxon>Halobacteriovorax</taxon>
    </lineage>
</organism>
<keyword evidence="4" id="KW-1185">Reference proteome</keyword>
<dbReference type="Proteomes" id="UP000443582">
    <property type="component" value="Unassembled WGS sequence"/>
</dbReference>
<feature type="transmembrane region" description="Helical" evidence="1">
    <location>
        <begin position="80"/>
        <end position="99"/>
    </location>
</feature>
<dbReference type="InterPro" id="IPR039447">
    <property type="entry name" value="UreH-like_TM_dom"/>
</dbReference>
<dbReference type="Pfam" id="PF13386">
    <property type="entry name" value="DsbD_2"/>
    <property type="match status" value="1"/>
</dbReference>
<dbReference type="RefSeq" id="WP_115363171.1">
    <property type="nucleotide sequence ID" value="NZ_QDKL01000003.1"/>
</dbReference>
<feature type="transmembrane region" description="Helical" evidence="1">
    <location>
        <begin position="138"/>
        <end position="164"/>
    </location>
</feature>
<keyword evidence="1" id="KW-1133">Transmembrane helix</keyword>
<feature type="transmembrane region" description="Helical" evidence="1">
    <location>
        <begin position="12"/>
        <end position="41"/>
    </location>
</feature>
<accession>A0ABY0ID75</accession>
<feature type="domain" description="Urease accessory protein UreH-like transmembrane" evidence="2">
    <location>
        <begin position="20"/>
        <end position="215"/>
    </location>
</feature>
<keyword evidence="1" id="KW-0812">Transmembrane</keyword>
<reference evidence="4" key="1">
    <citation type="journal article" date="2019" name="Int. J. Syst. Evol. Microbiol.">
        <title>Halobacteriovorax valvorus sp. nov., a novel prokaryotic predator isolated from coastal seawater of China.</title>
        <authorList>
            <person name="Chen M.-X."/>
        </authorList>
    </citation>
    <scope>NUCLEOTIDE SEQUENCE [LARGE SCALE GENOMIC DNA]</scope>
    <source>
        <strain evidence="4">BL9</strain>
    </source>
</reference>
<feature type="transmembrane region" description="Helical" evidence="1">
    <location>
        <begin position="53"/>
        <end position="74"/>
    </location>
</feature>
<gene>
    <name evidence="3" type="ORF">DAY19_13035</name>
</gene>
<dbReference type="PANTHER" id="PTHR42208:SF1">
    <property type="entry name" value="HEAVY METAL TRANSPORTER"/>
    <property type="match status" value="1"/>
</dbReference>
<keyword evidence="1" id="KW-0472">Membrane</keyword>
<comment type="caution">
    <text evidence="3">The sequence shown here is derived from an EMBL/GenBank/DDBJ whole genome shotgun (WGS) entry which is preliminary data.</text>
</comment>
<dbReference type="PANTHER" id="PTHR42208">
    <property type="entry name" value="HEAVY METAL TRANSPORTER-RELATED"/>
    <property type="match status" value="1"/>
</dbReference>
<evidence type="ECO:0000256" key="1">
    <source>
        <dbReference type="SAM" id="Phobius"/>
    </source>
</evidence>
<feature type="transmembrane region" description="Helical" evidence="1">
    <location>
        <begin position="170"/>
        <end position="194"/>
    </location>
</feature>
<sequence>MDQLSSLQGISPYLIISAGLTMGLVANFHCVGMCGGITMAVSRNVGQNLSYQLGRLLGYLSVALIIPTLGFTLLDFKGNPYLMLFSSLSIGLILIWMGAKKVFKFNNFKFAAKISQKLHQLNARLWPAISKKVGNRPYLFNFSIGSISVLLPCGLLWAMLALAISAASPALAALFVFFFWLGTLPGLVFGPTLIQKIKFPAKVQMGIPYLFLIIGTVTIAYRVYTMWNPQAGAPLCH</sequence>